<evidence type="ECO:0000313" key="2">
    <source>
        <dbReference type="EMBL" id="KAH0813210.1"/>
    </source>
</evidence>
<reference evidence="2" key="2">
    <citation type="submission" date="2021-08" db="EMBL/GenBank/DDBJ databases">
        <authorList>
            <person name="Eriksson T."/>
        </authorList>
    </citation>
    <scope>NUCLEOTIDE SEQUENCE</scope>
    <source>
        <strain evidence="2">Stoneville</strain>
        <tissue evidence="2">Whole head</tissue>
    </source>
</reference>
<evidence type="ECO:0000313" key="3">
    <source>
        <dbReference type="Proteomes" id="UP000719412"/>
    </source>
</evidence>
<gene>
    <name evidence="2" type="ORF">GEV33_009582</name>
</gene>
<reference evidence="2" key="1">
    <citation type="journal article" date="2020" name="J Insects Food Feed">
        <title>The yellow mealworm (Tenebrio molitor) genome: a resource for the emerging insects as food and feed industry.</title>
        <authorList>
            <person name="Eriksson T."/>
            <person name="Andere A."/>
            <person name="Kelstrup H."/>
            <person name="Emery V."/>
            <person name="Picard C."/>
        </authorList>
    </citation>
    <scope>NUCLEOTIDE SEQUENCE</scope>
    <source>
        <strain evidence="2">Stoneville</strain>
        <tissue evidence="2">Whole head</tissue>
    </source>
</reference>
<comment type="caution">
    <text evidence="2">The sequence shown here is derived from an EMBL/GenBank/DDBJ whole genome shotgun (WGS) entry which is preliminary data.</text>
</comment>
<organism evidence="2 3">
    <name type="scientific">Tenebrio molitor</name>
    <name type="common">Yellow mealworm beetle</name>
    <dbReference type="NCBI Taxonomy" id="7067"/>
    <lineage>
        <taxon>Eukaryota</taxon>
        <taxon>Metazoa</taxon>
        <taxon>Ecdysozoa</taxon>
        <taxon>Arthropoda</taxon>
        <taxon>Hexapoda</taxon>
        <taxon>Insecta</taxon>
        <taxon>Pterygota</taxon>
        <taxon>Neoptera</taxon>
        <taxon>Endopterygota</taxon>
        <taxon>Coleoptera</taxon>
        <taxon>Polyphaga</taxon>
        <taxon>Cucujiformia</taxon>
        <taxon>Tenebrionidae</taxon>
        <taxon>Tenebrio</taxon>
    </lineage>
</organism>
<name>A0A8J6HEI8_TENMO</name>
<evidence type="ECO:0000256" key="1">
    <source>
        <dbReference type="SAM" id="MobiDB-lite"/>
    </source>
</evidence>
<accession>A0A8J6HEI8</accession>
<dbReference type="Proteomes" id="UP000719412">
    <property type="component" value="Unassembled WGS sequence"/>
</dbReference>
<dbReference type="EMBL" id="JABDTM020025489">
    <property type="protein sequence ID" value="KAH0813210.1"/>
    <property type="molecule type" value="Genomic_DNA"/>
</dbReference>
<protein>
    <submittedName>
        <fullName evidence="2">Uncharacterized protein</fullName>
    </submittedName>
</protein>
<proteinExistence type="predicted"/>
<sequence>MIYARVRVLTTIFTNNSNNKVKRVAARCEDLCRRDVCATGMNYSCGHIDIIDCPSVFALTRKHGTMVAAAAPNVGTGRWVRQRLFGGTRLCGGDMSAAKQAQNRIIITIHRSVIYFSRVFVRRGGAQGSTGGPALFRGSSSRKVEIARPKRITDLPEKLLMSGINLPGNLDVNSELVVCVSRGTELHLRNFSFGGRVLVWTTHSIGNRCSRKLVVLWVGWVYPMVAWSIAESGSPTGFPSRFPRGIPEEPSSGPVAGGLPPLQETFVISEPIDSLTPLSAVSKRPPVERSAESCLFGATQ</sequence>
<keyword evidence="3" id="KW-1185">Reference proteome</keyword>
<dbReference type="AlphaFoldDB" id="A0A8J6HEI8"/>
<feature type="region of interest" description="Disordered" evidence="1">
    <location>
        <begin position="279"/>
        <end position="300"/>
    </location>
</feature>